<sequence length="216" mass="23517">MTEVANQPRRRYAGKPAAERRAERRERLLEAGLQLFGGGPGFRAASVSALCETAGLSTRQFYQEFHNLEEVLAVLHARVNDLAEQAAVEALTRTAGQDIGRRATAAFRAYAASVTDDPRRVRLAFVEVVGVSPGMERRRMERRTRWAELIHAELMAAGGGDEAASRAYRVATTAFVGAVNGLVHDWSAGYVDATLDEIAAALVNMLVGIPREPPSR</sequence>
<accession>A0ABS7QS69</accession>
<feature type="DNA-binding region" description="H-T-H motif" evidence="2">
    <location>
        <begin position="46"/>
        <end position="65"/>
    </location>
</feature>
<dbReference type="SUPFAM" id="SSF48498">
    <property type="entry name" value="Tetracyclin repressor-like, C-terminal domain"/>
    <property type="match status" value="1"/>
</dbReference>
<keyword evidence="5" id="KW-1185">Reference proteome</keyword>
<dbReference type="InterPro" id="IPR009057">
    <property type="entry name" value="Homeodomain-like_sf"/>
</dbReference>
<dbReference type="PANTHER" id="PTHR30055">
    <property type="entry name" value="HTH-TYPE TRANSCRIPTIONAL REGULATOR RUTR"/>
    <property type="match status" value="1"/>
</dbReference>
<evidence type="ECO:0000259" key="3">
    <source>
        <dbReference type="PROSITE" id="PS50977"/>
    </source>
</evidence>
<dbReference type="InterPro" id="IPR050109">
    <property type="entry name" value="HTH-type_TetR-like_transc_reg"/>
</dbReference>
<evidence type="ECO:0000256" key="2">
    <source>
        <dbReference type="PROSITE-ProRule" id="PRU00335"/>
    </source>
</evidence>
<protein>
    <submittedName>
        <fullName evidence="4">TetR/AcrR family transcriptional regulator</fullName>
    </submittedName>
</protein>
<comment type="caution">
    <text evidence="4">The sequence shown here is derived from an EMBL/GenBank/DDBJ whole genome shotgun (WGS) entry which is preliminary data.</text>
</comment>
<dbReference type="InterPro" id="IPR036271">
    <property type="entry name" value="Tet_transcr_reg_TetR-rel_C_sf"/>
</dbReference>
<keyword evidence="1 2" id="KW-0238">DNA-binding</keyword>
<evidence type="ECO:0000256" key="1">
    <source>
        <dbReference type="ARBA" id="ARBA00023125"/>
    </source>
</evidence>
<dbReference type="InterPro" id="IPR001647">
    <property type="entry name" value="HTH_TetR"/>
</dbReference>
<dbReference type="Gene3D" id="1.10.357.10">
    <property type="entry name" value="Tetracycline Repressor, domain 2"/>
    <property type="match status" value="1"/>
</dbReference>
<feature type="domain" description="HTH tetR-type" evidence="3">
    <location>
        <begin position="22"/>
        <end position="83"/>
    </location>
</feature>
<dbReference type="RefSeq" id="WP_222976977.1">
    <property type="nucleotide sequence ID" value="NZ_JAINVZ010000006.1"/>
</dbReference>
<evidence type="ECO:0000313" key="4">
    <source>
        <dbReference type="EMBL" id="MBY8885529.1"/>
    </source>
</evidence>
<evidence type="ECO:0000313" key="5">
    <source>
        <dbReference type="Proteomes" id="UP001198565"/>
    </source>
</evidence>
<dbReference type="SUPFAM" id="SSF46689">
    <property type="entry name" value="Homeodomain-like"/>
    <property type="match status" value="1"/>
</dbReference>
<dbReference type="EMBL" id="JAINVZ010000006">
    <property type="protein sequence ID" value="MBY8885529.1"/>
    <property type="molecule type" value="Genomic_DNA"/>
</dbReference>
<organism evidence="4 5">
    <name type="scientific">Streptantibioticus parmotrematis</name>
    <dbReference type="NCBI Taxonomy" id="2873249"/>
    <lineage>
        <taxon>Bacteria</taxon>
        <taxon>Bacillati</taxon>
        <taxon>Actinomycetota</taxon>
        <taxon>Actinomycetes</taxon>
        <taxon>Kitasatosporales</taxon>
        <taxon>Streptomycetaceae</taxon>
        <taxon>Streptantibioticus</taxon>
    </lineage>
</organism>
<proteinExistence type="predicted"/>
<reference evidence="4 5" key="1">
    <citation type="submission" date="2021-08" db="EMBL/GenBank/DDBJ databases">
        <title>Streptomyces sp. PTM05 isolated from lichen.</title>
        <authorList>
            <person name="Somphong A."/>
            <person name="Phongsopitanun W."/>
            <person name="Tanasupawat S."/>
        </authorList>
    </citation>
    <scope>NUCLEOTIDE SEQUENCE [LARGE SCALE GENOMIC DNA]</scope>
    <source>
        <strain evidence="4 5">Ptm05</strain>
    </source>
</reference>
<name>A0ABS7QS69_9ACTN</name>
<gene>
    <name evidence="4" type="ORF">K7472_11800</name>
</gene>
<dbReference type="PANTHER" id="PTHR30055:SF226">
    <property type="entry name" value="HTH-TYPE TRANSCRIPTIONAL REGULATOR PKSA"/>
    <property type="match status" value="1"/>
</dbReference>
<dbReference type="PROSITE" id="PS50977">
    <property type="entry name" value="HTH_TETR_2"/>
    <property type="match status" value="1"/>
</dbReference>
<dbReference type="Proteomes" id="UP001198565">
    <property type="component" value="Unassembled WGS sequence"/>
</dbReference>